<dbReference type="OrthoDB" id="258357at2"/>
<sequence length="258" mass="28093">MISRLQTAALLAAAAGGPYVASETQWGQDAMGVIGGASTVSYQGEGAISVTGAAHAHHEVEGLRNVNSQRYRFDEDMARKLGAIPADPAAVPQLAMVGVTDLREVIRFDITPQWVIGRFARVSTVLADLNLEGLRVPVVTGTRADDLAGTLTYYFDQKSTLQRVTFHGFTGDPNKLVYAATSHYGLAAEPTLEAGVYTKRWNGKPVHFLRLTHAPVVYSDAVHQKYTVFMELNQPSLHYGISAEAKRIVDADRHSGRW</sequence>
<dbReference type="RefSeq" id="WP_145174940.1">
    <property type="nucleotide sequence ID" value="NZ_CP036525.1"/>
</dbReference>
<gene>
    <name evidence="2" type="ORF">K227x_56760</name>
</gene>
<evidence type="ECO:0000313" key="3">
    <source>
        <dbReference type="Proteomes" id="UP000318538"/>
    </source>
</evidence>
<dbReference type="KEGG" id="rlc:K227x_56760"/>
<proteinExistence type="predicted"/>
<evidence type="ECO:0000313" key="2">
    <source>
        <dbReference type="EMBL" id="QDT07250.1"/>
    </source>
</evidence>
<feature type="domain" description="DUF6690" evidence="1">
    <location>
        <begin position="1"/>
        <end position="258"/>
    </location>
</feature>
<reference evidence="2 3" key="1">
    <citation type="submission" date="2019-02" db="EMBL/GenBank/DDBJ databases">
        <title>Deep-cultivation of Planctomycetes and their phenomic and genomic characterization uncovers novel biology.</title>
        <authorList>
            <person name="Wiegand S."/>
            <person name="Jogler M."/>
            <person name="Boedeker C."/>
            <person name="Pinto D."/>
            <person name="Vollmers J."/>
            <person name="Rivas-Marin E."/>
            <person name="Kohn T."/>
            <person name="Peeters S.H."/>
            <person name="Heuer A."/>
            <person name="Rast P."/>
            <person name="Oberbeckmann S."/>
            <person name="Bunk B."/>
            <person name="Jeske O."/>
            <person name="Meyerdierks A."/>
            <person name="Storesund J.E."/>
            <person name="Kallscheuer N."/>
            <person name="Luecker S."/>
            <person name="Lage O.M."/>
            <person name="Pohl T."/>
            <person name="Merkel B.J."/>
            <person name="Hornburger P."/>
            <person name="Mueller R.-W."/>
            <person name="Bruemmer F."/>
            <person name="Labrenz M."/>
            <person name="Spormann A.M."/>
            <person name="Op den Camp H."/>
            <person name="Overmann J."/>
            <person name="Amann R."/>
            <person name="Jetten M.S.M."/>
            <person name="Mascher T."/>
            <person name="Medema M.H."/>
            <person name="Devos D.P."/>
            <person name="Kaster A.-K."/>
            <person name="Ovreas L."/>
            <person name="Rohde M."/>
            <person name="Galperin M.Y."/>
            <person name="Jogler C."/>
        </authorList>
    </citation>
    <scope>NUCLEOTIDE SEQUENCE [LARGE SCALE GENOMIC DNA]</scope>
    <source>
        <strain evidence="2 3">K22_7</strain>
    </source>
</reference>
<dbReference type="EMBL" id="CP036525">
    <property type="protein sequence ID" value="QDT07250.1"/>
    <property type="molecule type" value="Genomic_DNA"/>
</dbReference>
<protein>
    <recommendedName>
        <fullName evidence="1">DUF6690 domain-containing protein</fullName>
    </recommendedName>
</protein>
<dbReference type="AlphaFoldDB" id="A0A517NJC9"/>
<keyword evidence="3" id="KW-1185">Reference proteome</keyword>
<dbReference type="InterPro" id="IPR046512">
    <property type="entry name" value="DUF6690"/>
</dbReference>
<name>A0A517NJC9_9BACT</name>
<evidence type="ECO:0000259" key="1">
    <source>
        <dbReference type="Pfam" id="PF20397"/>
    </source>
</evidence>
<dbReference type="Proteomes" id="UP000318538">
    <property type="component" value="Chromosome"/>
</dbReference>
<dbReference type="Pfam" id="PF20397">
    <property type="entry name" value="DUF6690"/>
    <property type="match status" value="1"/>
</dbReference>
<accession>A0A517NJC9</accession>
<organism evidence="2 3">
    <name type="scientific">Rubripirellula lacrimiformis</name>
    <dbReference type="NCBI Taxonomy" id="1930273"/>
    <lineage>
        <taxon>Bacteria</taxon>
        <taxon>Pseudomonadati</taxon>
        <taxon>Planctomycetota</taxon>
        <taxon>Planctomycetia</taxon>
        <taxon>Pirellulales</taxon>
        <taxon>Pirellulaceae</taxon>
        <taxon>Rubripirellula</taxon>
    </lineage>
</organism>